<proteinExistence type="predicted"/>
<name>A0A7W7MHF1_9ACTN</name>
<evidence type="ECO:0000313" key="2">
    <source>
        <dbReference type="EMBL" id="MBB4750452.1"/>
    </source>
</evidence>
<reference evidence="1 4" key="2">
    <citation type="submission" date="2021-01" db="EMBL/GenBank/DDBJ databases">
        <title>Whole genome shotgun sequence of Actinoplanes lobatus NBRC 12513.</title>
        <authorList>
            <person name="Komaki H."/>
            <person name="Tamura T."/>
        </authorList>
    </citation>
    <scope>NUCLEOTIDE SEQUENCE [LARGE SCALE GENOMIC DNA]</scope>
    <source>
        <strain evidence="1 4">NBRC 12513</strain>
    </source>
</reference>
<accession>A0A7W7MHF1</accession>
<sequence length="392" mass="42925">MSDLSGAFGLRSVTPPTVEADFGAGPQTMIASMTVLDLTNRVPTDGPVDFAALDAFPQARNILWFGADRGLAEALRSRPRIRFLEWRDPVGDIDLAGTSVGTLRLHGCDGLHGLRLPAMETLLLAGRSPSLRVDLPDAGYDVSLRWFPDEPNARLPDGLHRVRDAEAPGVRLPDGLHRVRDLWLRVSTGVSASVLSGLTELAKLRLDFDDPPGTLEDPHLLAACSRLRTVSLSGAYALGPDDLPDLPELRRIEVHGIRRSVARALRDRYRGGAVQVYVRGDVSDAWLARHLGNPFRDWVEDSEAAAEEAGSAHARALAAAEGITPSTPDRLLRAERALRRFVADLNGMNQRYGVIDTAEREQVWDVYCGLAARFHVPVEEGPSEWFDAGREF</sequence>
<comment type="caution">
    <text evidence="2">The sequence shown here is derived from an EMBL/GenBank/DDBJ whole genome shotgun (WGS) entry which is preliminary data.</text>
</comment>
<evidence type="ECO:0000313" key="4">
    <source>
        <dbReference type="Proteomes" id="UP000631312"/>
    </source>
</evidence>
<dbReference type="EMBL" id="JACHNC010000001">
    <property type="protein sequence ID" value="MBB4750452.1"/>
    <property type="molecule type" value="Genomic_DNA"/>
</dbReference>
<gene>
    <name evidence="1" type="ORF">Alo02nite_82130</name>
    <name evidence="2" type="ORF">BJ964_004613</name>
</gene>
<dbReference type="EMBL" id="BOMP01000158">
    <property type="protein sequence ID" value="GIE45315.1"/>
    <property type="molecule type" value="Genomic_DNA"/>
</dbReference>
<dbReference type="AlphaFoldDB" id="A0A7W7MHF1"/>
<evidence type="ECO:0000313" key="1">
    <source>
        <dbReference type="EMBL" id="GIE45315.1"/>
    </source>
</evidence>
<keyword evidence="4" id="KW-1185">Reference proteome</keyword>
<organism evidence="2 3">
    <name type="scientific">Actinoplanes lobatus</name>
    <dbReference type="NCBI Taxonomy" id="113568"/>
    <lineage>
        <taxon>Bacteria</taxon>
        <taxon>Bacillati</taxon>
        <taxon>Actinomycetota</taxon>
        <taxon>Actinomycetes</taxon>
        <taxon>Micromonosporales</taxon>
        <taxon>Micromonosporaceae</taxon>
        <taxon>Actinoplanes</taxon>
    </lineage>
</organism>
<protein>
    <submittedName>
        <fullName evidence="2">Uncharacterized protein</fullName>
    </submittedName>
</protein>
<evidence type="ECO:0000313" key="3">
    <source>
        <dbReference type="Proteomes" id="UP000590511"/>
    </source>
</evidence>
<dbReference type="Proteomes" id="UP000631312">
    <property type="component" value="Unassembled WGS sequence"/>
</dbReference>
<dbReference type="Proteomes" id="UP000590511">
    <property type="component" value="Unassembled WGS sequence"/>
</dbReference>
<dbReference type="RefSeq" id="WP_188122623.1">
    <property type="nucleotide sequence ID" value="NZ_BOMP01000158.1"/>
</dbReference>
<reference evidence="2 3" key="1">
    <citation type="submission" date="2020-08" db="EMBL/GenBank/DDBJ databases">
        <title>Sequencing the genomes of 1000 actinobacteria strains.</title>
        <authorList>
            <person name="Klenk H.-P."/>
        </authorList>
    </citation>
    <scope>NUCLEOTIDE SEQUENCE [LARGE SCALE GENOMIC DNA]</scope>
    <source>
        <strain evidence="2 3">DSM 43150</strain>
    </source>
</reference>